<dbReference type="PANTHER" id="PTHR11328:SF24">
    <property type="entry name" value="MAJOR FACILITATOR SUPERFAMILY (MFS) PROFILE DOMAIN-CONTAINING PROTEIN"/>
    <property type="match status" value="1"/>
</dbReference>
<dbReference type="PANTHER" id="PTHR11328">
    <property type="entry name" value="MAJOR FACILITATOR SUPERFAMILY DOMAIN-CONTAINING PROTEIN"/>
    <property type="match status" value="1"/>
</dbReference>
<evidence type="ECO:0000313" key="2">
    <source>
        <dbReference type="EMBL" id="CUN82383.1"/>
    </source>
</evidence>
<evidence type="ECO:0000256" key="1">
    <source>
        <dbReference type="SAM" id="Phobius"/>
    </source>
</evidence>
<gene>
    <name evidence="2" type="primary">yicJ_1</name>
    <name evidence="2" type="ORF">ERS852423_01528</name>
    <name evidence="4" type="ORF">G4332_11370</name>
    <name evidence="3" type="ORF">GT576_14770</name>
</gene>
<dbReference type="Proteomes" id="UP000449249">
    <property type="component" value="Unassembled WGS sequence"/>
</dbReference>
<dbReference type="RefSeq" id="WP_055181535.1">
    <property type="nucleotide sequence ID" value="NZ_CABIWY010000006.1"/>
</dbReference>
<reference evidence="2" key="1">
    <citation type="submission" date="2015-09" db="EMBL/GenBank/DDBJ databases">
        <authorList>
            <consortium name="Pathogen Informatics"/>
        </authorList>
    </citation>
    <scope>NUCLEOTIDE SEQUENCE [LARGE SCALE GENOMIC DNA]</scope>
    <source>
        <strain evidence="2">2789STDY5608866</strain>
    </source>
</reference>
<dbReference type="EMBL" id="WWSH01000017">
    <property type="protein sequence ID" value="MZK11566.1"/>
    <property type="molecule type" value="Genomic_DNA"/>
</dbReference>
<protein>
    <submittedName>
        <fullName evidence="2">Inner membrane symporter yicJ</fullName>
    </submittedName>
    <submittedName>
        <fullName evidence="3">MFS transporter</fullName>
    </submittedName>
</protein>
<feature type="transmembrane region" description="Helical" evidence="1">
    <location>
        <begin position="351"/>
        <end position="374"/>
    </location>
</feature>
<evidence type="ECO:0000313" key="4">
    <source>
        <dbReference type="EMBL" id="NSE58688.1"/>
    </source>
</evidence>
<feature type="transmembrane region" description="Helical" evidence="1">
    <location>
        <begin position="302"/>
        <end position="318"/>
    </location>
</feature>
<evidence type="ECO:0000313" key="5">
    <source>
        <dbReference type="Proteomes" id="UP000449249"/>
    </source>
</evidence>
<dbReference type="Pfam" id="PF13347">
    <property type="entry name" value="MFS_2"/>
    <property type="match status" value="1"/>
</dbReference>
<keyword evidence="1" id="KW-1133">Transmembrane helix</keyword>
<feature type="transmembrane region" description="Helical" evidence="1">
    <location>
        <begin position="261"/>
        <end position="282"/>
    </location>
</feature>
<dbReference type="GO" id="GO:0008643">
    <property type="term" value="P:carbohydrate transport"/>
    <property type="evidence" value="ECO:0007669"/>
    <property type="project" value="InterPro"/>
</dbReference>
<feature type="transmembrane region" description="Helical" evidence="1">
    <location>
        <begin position="106"/>
        <end position="125"/>
    </location>
</feature>
<dbReference type="Proteomes" id="UP000724058">
    <property type="component" value="Unassembled WGS sequence"/>
</dbReference>
<dbReference type="EMBL" id="JAAIOD010000015">
    <property type="protein sequence ID" value="NSE58688.1"/>
    <property type="molecule type" value="Genomic_DNA"/>
</dbReference>
<organism evidence="2">
    <name type="scientific">Dorea longicatena</name>
    <dbReference type="NCBI Taxonomy" id="88431"/>
    <lineage>
        <taxon>Bacteria</taxon>
        <taxon>Bacillati</taxon>
        <taxon>Bacillota</taxon>
        <taxon>Clostridia</taxon>
        <taxon>Lachnospirales</taxon>
        <taxon>Lachnospiraceae</taxon>
        <taxon>Dorea</taxon>
    </lineage>
</organism>
<dbReference type="GO" id="GO:0006814">
    <property type="term" value="P:sodium ion transport"/>
    <property type="evidence" value="ECO:0007669"/>
    <property type="project" value="InterPro"/>
</dbReference>
<reference evidence="4" key="3">
    <citation type="journal article" date="2020" name="Cell Host Microbe">
        <title>Functional and Genomic Variation between Human-Derived Isolates of Lachnospiraceae Reveals Inter- and Intra-Species Diversity.</title>
        <authorList>
            <person name="Sorbara M.T."/>
            <person name="Littmann E.R."/>
            <person name="Fontana E."/>
            <person name="Moody T.U."/>
            <person name="Kohout C.E."/>
            <person name="Gjonbalaj M."/>
            <person name="Eaton V."/>
            <person name="Seok R."/>
            <person name="Leiner I.M."/>
            <person name="Pamer E.G."/>
        </authorList>
    </citation>
    <scope>NUCLEOTIDE SEQUENCE</scope>
    <source>
        <strain evidence="4">MSK.10.16</strain>
    </source>
</reference>
<dbReference type="InterPro" id="IPR039672">
    <property type="entry name" value="MFS_2"/>
</dbReference>
<dbReference type="GO" id="GO:0005886">
    <property type="term" value="C:plasma membrane"/>
    <property type="evidence" value="ECO:0007669"/>
    <property type="project" value="TreeGrafter"/>
</dbReference>
<dbReference type="InterPro" id="IPR036259">
    <property type="entry name" value="MFS_trans_sf"/>
</dbReference>
<dbReference type="AlphaFoldDB" id="A0A174A2K1"/>
<feature type="transmembrane region" description="Helical" evidence="1">
    <location>
        <begin position="439"/>
        <end position="458"/>
    </location>
</feature>
<dbReference type="CDD" id="cd17332">
    <property type="entry name" value="MFS_MelB_like"/>
    <property type="match status" value="1"/>
</dbReference>
<proteinExistence type="predicted"/>
<accession>A0A174A2K1</accession>
<evidence type="ECO:0000313" key="3">
    <source>
        <dbReference type="EMBL" id="MZK11566.1"/>
    </source>
</evidence>
<dbReference type="GO" id="GO:0015293">
    <property type="term" value="F:symporter activity"/>
    <property type="evidence" value="ECO:0007669"/>
    <property type="project" value="InterPro"/>
</dbReference>
<reference evidence="3 5" key="2">
    <citation type="journal article" date="2019" name="Nat. Med.">
        <title>A library of human gut bacterial isolates paired with longitudinal multiomics data enables mechanistic microbiome research.</title>
        <authorList>
            <person name="Poyet M."/>
            <person name="Groussin M."/>
            <person name="Gibbons S.M."/>
            <person name="Avila-Pacheco J."/>
            <person name="Jiang X."/>
            <person name="Kearney S.M."/>
            <person name="Perrotta A.R."/>
            <person name="Berdy B."/>
            <person name="Zhao S."/>
            <person name="Lieberman T.D."/>
            <person name="Swanson P.K."/>
            <person name="Smith M."/>
            <person name="Roesemann S."/>
            <person name="Alexander J.E."/>
            <person name="Rich S.A."/>
            <person name="Livny J."/>
            <person name="Vlamakis H."/>
            <person name="Clish C."/>
            <person name="Bullock K."/>
            <person name="Deik A."/>
            <person name="Scott J."/>
            <person name="Pierce K.A."/>
            <person name="Xavier R.J."/>
            <person name="Alm E.J."/>
        </authorList>
    </citation>
    <scope>NUCLEOTIDE SEQUENCE [LARGE SCALE GENOMIC DNA]</scope>
    <source>
        <strain evidence="3 5">BIOML-A1</strain>
    </source>
</reference>
<feature type="transmembrane region" description="Helical" evidence="1">
    <location>
        <begin position="178"/>
        <end position="201"/>
    </location>
</feature>
<name>A0A174A2K1_9FIRM</name>
<dbReference type="InterPro" id="IPR001927">
    <property type="entry name" value="Na/Gal_symport"/>
</dbReference>
<feature type="transmembrane region" description="Helical" evidence="1">
    <location>
        <begin position="325"/>
        <end position="345"/>
    </location>
</feature>
<keyword evidence="1" id="KW-0472">Membrane</keyword>
<keyword evidence="1" id="KW-0812">Transmembrane</keyword>
<feature type="transmembrane region" description="Helical" evidence="1">
    <location>
        <begin position="137"/>
        <end position="158"/>
    </location>
</feature>
<sequence>MEAVDKISVGVSKEKAGQNTQEAITENADGMKVSLGEKICYGVGDIGANLVWTTVASFLTIYCTDVAGIAAGVVGTLMLIARLFDGVSDLFMGIIIDKTNTRWGKARPWVLWSAPPLVISLIMIFTVPDLGANGKAIYLLLVYIFLAAVCFTASNLSYNTMLSLVTTEQHDRNVMNTIRFEFTMIAQLVINVITIPLVHFLGNGQRGWTCMSIVYAIVALGMFITTFAGTKERYKPIKKETTAKKKTHPLKTIKTLCRNKYFILITLAFAVIYTSLGLTGGSRIYYAKYVLGDEMLNSTMTMFNYIPTILTIMLIPVFTKRFGKIKALFVGFLFYAAGLVLEIAGPVNLPMIYTGLVLQGIGHAALYSCLFAIVGDVVDYSEWKDGIREEGITYSVTSFGQKIGTGLGTAALGWILAAGHYDGTAAVQSASAIFAIKGLFLYLPLVITVIVLIIWYLFMGIDKIYPTVRKELDERREKAE</sequence>
<dbReference type="EMBL" id="CYYY01000006">
    <property type="protein sequence ID" value="CUN82383.1"/>
    <property type="molecule type" value="Genomic_DNA"/>
</dbReference>
<dbReference type="SUPFAM" id="SSF103473">
    <property type="entry name" value="MFS general substrate transporter"/>
    <property type="match status" value="1"/>
</dbReference>
<dbReference type="NCBIfam" id="TIGR00792">
    <property type="entry name" value="gph"/>
    <property type="match status" value="1"/>
</dbReference>
<dbReference type="Proteomes" id="UP000095439">
    <property type="component" value="Unassembled WGS sequence"/>
</dbReference>
<dbReference type="Gene3D" id="1.20.1250.20">
    <property type="entry name" value="MFS general substrate transporter like domains"/>
    <property type="match status" value="1"/>
</dbReference>
<feature type="transmembrane region" description="Helical" evidence="1">
    <location>
        <begin position="213"/>
        <end position="230"/>
    </location>
</feature>
<feature type="transmembrane region" description="Helical" evidence="1">
    <location>
        <begin position="59"/>
        <end position="85"/>
    </location>
</feature>
<reference evidence="4" key="4">
    <citation type="submission" date="2020-02" db="EMBL/GenBank/DDBJ databases">
        <authorList>
            <person name="Littmann E."/>
            <person name="Sorbara M."/>
        </authorList>
    </citation>
    <scope>NUCLEOTIDE SEQUENCE</scope>
    <source>
        <strain evidence="4">MSK.10.16</strain>
    </source>
</reference>